<evidence type="ECO:0000313" key="2">
    <source>
        <dbReference type="Proteomes" id="UP001218218"/>
    </source>
</evidence>
<sequence>MNLCAQSPDIVIGGTFDFRGSEGMTTLQMCFPYTCQPSASSHGLLNTLGGM</sequence>
<reference evidence="1" key="1">
    <citation type="submission" date="2023-03" db="EMBL/GenBank/DDBJ databases">
        <title>Massive genome expansion in bonnet fungi (Mycena s.s.) driven by repeated elements and novel gene families across ecological guilds.</title>
        <authorList>
            <consortium name="Lawrence Berkeley National Laboratory"/>
            <person name="Harder C.B."/>
            <person name="Miyauchi S."/>
            <person name="Viragh M."/>
            <person name="Kuo A."/>
            <person name="Thoen E."/>
            <person name="Andreopoulos B."/>
            <person name="Lu D."/>
            <person name="Skrede I."/>
            <person name="Drula E."/>
            <person name="Henrissat B."/>
            <person name="Morin E."/>
            <person name="Kohler A."/>
            <person name="Barry K."/>
            <person name="LaButti K."/>
            <person name="Morin E."/>
            <person name="Salamov A."/>
            <person name="Lipzen A."/>
            <person name="Mereny Z."/>
            <person name="Hegedus B."/>
            <person name="Baldrian P."/>
            <person name="Stursova M."/>
            <person name="Weitz H."/>
            <person name="Taylor A."/>
            <person name="Grigoriev I.V."/>
            <person name="Nagy L.G."/>
            <person name="Martin F."/>
            <person name="Kauserud H."/>
        </authorList>
    </citation>
    <scope>NUCLEOTIDE SEQUENCE</scope>
    <source>
        <strain evidence="1">CBHHK002</strain>
    </source>
</reference>
<dbReference type="AlphaFoldDB" id="A0AAD7ERL8"/>
<comment type="caution">
    <text evidence="1">The sequence shown here is derived from an EMBL/GenBank/DDBJ whole genome shotgun (WGS) entry which is preliminary data.</text>
</comment>
<organism evidence="1 2">
    <name type="scientific">Mycena albidolilacea</name>
    <dbReference type="NCBI Taxonomy" id="1033008"/>
    <lineage>
        <taxon>Eukaryota</taxon>
        <taxon>Fungi</taxon>
        <taxon>Dikarya</taxon>
        <taxon>Basidiomycota</taxon>
        <taxon>Agaricomycotina</taxon>
        <taxon>Agaricomycetes</taxon>
        <taxon>Agaricomycetidae</taxon>
        <taxon>Agaricales</taxon>
        <taxon>Marasmiineae</taxon>
        <taxon>Mycenaceae</taxon>
        <taxon>Mycena</taxon>
    </lineage>
</organism>
<accession>A0AAD7ERL8</accession>
<protein>
    <submittedName>
        <fullName evidence="1">Uncharacterized protein</fullName>
    </submittedName>
</protein>
<keyword evidence="2" id="KW-1185">Reference proteome</keyword>
<evidence type="ECO:0000313" key="1">
    <source>
        <dbReference type="EMBL" id="KAJ7346230.1"/>
    </source>
</evidence>
<name>A0AAD7ERL8_9AGAR</name>
<dbReference type="EMBL" id="JARIHO010000021">
    <property type="protein sequence ID" value="KAJ7346230.1"/>
    <property type="molecule type" value="Genomic_DNA"/>
</dbReference>
<dbReference type="Proteomes" id="UP001218218">
    <property type="component" value="Unassembled WGS sequence"/>
</dbReference>
<gene>
    <name evidence="1" type="ORF">DFH08DRAFT_870767</name>
</gene>
<proteinExistence type="predicted"/>